<dbReference type="Pfam" id="PF05895">
    <property type="entry name" value="DUF859"/>
    <property type="match status" value="1"/>
</dbReference>
<dbReference type="EMBL" id="PEBM01000052">
    <property type="protein sequence ID" value="PHV56038.1"/>
    <property type="molecule type" value="Genomic_DNA"/>
</dbReference>
<proteinExistence type="predicted"/>
<comment type="caution">
    <text evidence="1">The sequence shown here is derived from an EMBL/GenBank/DDBJ whole genome shotgun (WGS) entry which is preliminary data.</text>
</comment>
<gene>
    <name evidence="1" type="ORF">CS010_09080</name>
</gene>
<dbReference type="RefSeq" id="WP_218961962.1">
    <property type="nucleotide sequence ID" value="NZ_PEBM01000052.1"/>
</dbReference>
<protein>
    <submittedName>
        <fullName evidence="1">Uncharacterized protein</fullName>
    </submittedName>
</protein>
<name>A0A2G3NRD5_STRMC</name>
<feature type="non-terminal residue" evidence="1">
    <location>
        <position position="250"/>
    </location>
</feature>
<evidence type="ECO:0000313" key="2">
    <source>
        <dbReference type="Proteomes" id="UP000222913"/>
    </source>
</evidence>
<accession>A0A2G3NRD5</accession>
<reference evidence="1 2" key="1">
    <citation type="submission" date="2017-10" db="EMBL/GenBank/DDBJ databases">
        <title>Whole-genome sequence of three Streptococcus macedonicus strains isolated from Italian cheeses of the Veneto region.</title>
        <authorList>
            <person name="Treu L."/>
            <person name="De Diego-Diaz B."/>
            <person name="Papadimitriou K."/>
            <person name="Tsakalidou E."/>
            <person name="Corich V."/>
            <person name="Giacomini A."/>
        </authorList>
    </citation>
    <scope>NUCLEOTIDE SEQUENCE [LARGE SCALE GENOMIC DNA]</scope>
    <source>
        <strain evidence="1 2">27MV</strain>
    </source>
</reference>
<evidence type="ECO:0000313" key="1">
    <source>
        <dbReference type="EMBL" id="PHV56038.1"/>
    </source>
</evidence>
<sequence>MATATFSGQYGHNMTLEVWSDWNRQDTVNNRSIVNLQARLRTNGYASVWGVTAPMTIYVDGGGEIVNAGVNIGTNSSLLIFGKDYVVNHDGNGNKTVNISFKVDINTGGYGSATVNLSIPLPTIQRASDISASTGTLGSAMTININRKNSDFKHTVKYNFGALSGTIATNVDTSVSWTPPADLATEIPSNTSGIGGITVDTYSGSTIIGSKSAQLTLNVPASMTPTLGSITLTDSNTAVKNLLNTANTFA</sequence>
<dbReference type="InterPro" id="IPR008577">
    <property type="entry name" value="DUF859"/>
</dbReference>
<dbReference type="Proteomes" id="UP000222913">
    <property type="component" value="Unassembled WGS sequence"/>
</dbReference>
<dbReference type="AlphaFoldDB" id="A0A2G3NRD5"/>
<organism evidence="1 2">
    <name type="scientific">Streptococcus macedonicus</name>
    <name type="common">Streptococcus gallolyticus macedonicus</name>
    <dbReference type="NCBI Taxonomy" id="59310"/>
    <lineage>
        <taxon>Bacteria</taxon>
        <taxon>Bacillati</taxon>
        <taxon>Bacillota</taxon>
        <taxon>Bacilli</taxon>
        <taxon>Lactobacillales</taxon>
        <taxon>Streptococcaceae</taxon>
        <taxon>Streptococcus</taxon>
    </lineage>
</organism>